<dbReference type="PhylomeDB" id="A7SZG4"/>
<name>A7SZG4_NEMVE</name>
<evidence type="ECO:0000313" key="7">
    <source>
        <dbReference type="Proteomes" id="UP000001593"/>
    </source>
</evidence>
<dbReference type="PANTHER" id="PTHR18034">
    <property type="entry name" value="CELL CYCLE CONTROL PROTEIN CWF22-RELATED"/>
    <property type="match status" value="1"/>
</dbReference>
<dbReference type="PROSITE" id="PS51366">
    <property type="entry name" value="MI"/>
    <property type="match status" value="1"/>
</dbReference>
<dbReference type="InterPro" id="IPR003891">
    <property type="entry name" value="Initiation_fac_eIF4g_MI"/>
</dbReference>
<protein>
    <recommendedName>
        <fullName evidence="5">MI domain-containing protein</fullName>
    </recommendedName>
</protein>
<dbReference type="GO" id="GO:0006397">
    <property type="term" value="P:mRNA processing"/>
    <property type="evidence" value="ECO:0007669"/>
    <property type="project" value="UniProtKB-KW"/>
</dbReference>
<feature type="non-terminal residue" evidence="6">
    <location>
        <position position="1"/>
    </location>
</feature>
<dbReference type="InterPro" id="IPR050781">
    <property type="entry name" value="CWC22_splicing_factor"/>
</dbReference>
<dbReference type="eggNOG" id="KOG2140">
    <property type="taxonomic scope" value="Eukaryota"/>
</dbReference>
<evidence type="ECO:0000256" key="2">
    <source>
        <dbReference type="ARBA" id="ARBA00022664"/>
    </source>
</evidence>
<accession>A7SZG4</accession>
<feature type="domain" description="MI" evidence="5">
    <location>
        <begin position="1"/>
        <end position="54"/>
    </location>
</feature>
<dbReference type="PANTHER" id="PTHR18034:SF3">
    <property type="entry name" value="PRE-MRNA-SPLICING FACTOR CWC22 HOMOLOG"/>
    <property type="match status" value="1"/>
</dbReference>
<dbReference type="EMBL" id="DS469968">
    <property type="protein sequence ID" value="EDO30899.1"/>
    <property type="molecule type" value="Genomic_DNA"/>
</dbReference>
<dbReference type="STRING" id="45351.A7SZG4"/>
<proteinExistence type="predicted"/>
<dbReference type="InParanoid" id="A7SZG4"/>
<evidence type="ECO:0000256" key="1">
    <source>
        <dbReference type="ARBA" id="ARBA00004123"/>
    </source>
</evidence>
<dbReference type="HOGENOM" id="CLU_2888402_0_0_1"/>
<sequence length="63" mass="7551">LKKEYIDEYVRLFQEQYGTIHRLETNKLRNVAKFFAHLLYTDAIPWTALDCIKLNEEDTTSSR</sequence>
<dbReference type="GO" id="GO:0005634">
    <property type="term" value="C:nucleus"/>
    <property type="evidence" value="ECO:0007669"/>
    <property type="project" value="UniProtKB-SubCell"/>
</dbReference>
<dbReference type="GO" id="GO:0008380">
    <property type="term" value="P:RNA splicing"/>
    <property type="evidence" value="ECO:0007669"/>
    <property type="project" value="UniProtKB-KW"/>
</dbReference>
<organism evidence="6 7">
    <name type="scientific">Nematostella vectensis</name>
    <name type="common">Starlet sea anemone</name>
    <dbReference type="NCBI Taxonomy" id="45351"/>
    <lineage>
        <taxon>Eukaryota</taxon>
        <taxon>Metazoa</taxon>
        <taxon>Cnidaria</taxon>
        <taxon>Anthozoa</taxon>
        <taxon>Hexacorallia</taxon>
        <taxon>Actiniaria</taxon>
        <taxon>Edwardsiidae</taxon>
        <taxon>Nematostella</taxon>
    </lineage>
</organism>
<gene>
    <name evidence="6" type="ORF">NEMVEDRAFT_v1g139137</name>
</gene>
<evidence type="ECO:0000313" key="6">
    <source>
        <dbReference type="EMBL" id="EDO30899.1"/>
    </source>
</evidence>
<dbReference type="Proteomes" id="UP000001593">
    <property type="component" value="Unassembled WGS sequence"/>
</dbReference>
<keyword evidence="7" id="KW-1185">Reference proteome</keyword>
<keyword evidence="2" id="KW-0507">mRNA processing</keyword>
<evidence type="ECO:0000259" key="5">
    <source>
        <dbReference type="PROSITE" id="PS51366"/>
    </source>
</evidence>
<keyword evidence="4" id="KW-0539">Nucleus</keyword>
<evidence type="ECO:0000256" key="3">
    <source>
        <dbReference type="ARBA" id="ARBA00023187"/>
    </source>
</evidence>
<comment type="subcellular location">
    <subcellularLocation>
        <location evidence="1">Nucleus</location>
    </subcellularLocation>
</comment>
<evidence type="ECO:0000256" key="4">
    <source>
        <dbReference type="ARBA" id="ARBA00023242"/>
    </source>
</evidence>
<dbReference type="AlphaFoldDB" id="A7SZG4"/>
<keyword evidence="3" id="KW-0508">mRNA splicing</keyword>
<reference evidence="6 7" key="1">
    <citation type="journal article" date="2007" name="Science">
        <title>Sea anemone genome reveals ancestral eumetazoan gene repertoire and genomic organization.</title>
        <authorList>
            <person name="Putnam N.H."/>
            <person name="Srivastava M."/>
            <person name="Hellsten U."/>
            <person name="Dirks B."/>
            <person name="Chapman J."/>
            <person name="Salamov A."/>
            <person name="Terry A."/>
            <person name="Shapiro H."/>
            <person name="Lindquist E."/>
            <person name="Kapitonov V.V."/>
            <person name="Jurka J."/>
            <person name="Genikhovich G."/>
            <person name="Grigoriev I.V."/>
            <person name="Lucas S.M."/>
            <person name="Steele R.E."/>
            <person name="Finnerty J.R."/>
            <person name="Technau U."/>
            <person name="Martindale M.Q."/>
            <person name="Rokhsar D.S."/>
        </authorList>
    </citation>
    <scope>NUCLEOTIDE SEQUENCE [LARGE SCALE GENOMIC DNA]</scope>
    <source>
        <strain evidence="7">CH2 X CH6</strain>
    </source>
</reference>